<feature type="transmembrane region" description="Helical" evidence="1">
    <location>
        <begin position="6"/>
        <end position="25"/>
    </location>
</feature>
<accession>A0A4Z0QYW2</accession>
<name>A0A4Z0QYW2_9FIRM</name>
<evidence type="ECO:0000313" key="2">
    <source>
        <dbReference type="EMBL" id="TGE35133.1"/>
    </source>
</evidence>
<dbReference type="AlphaFoldDB" id="A0A4Z0QYW2"/>
<gene>
    <name evidence="2" type="ORF">E4K67_26960</name>
</gene>
<keyword evidence="1" id="KW-1133">Transmembrane helix</keyword>
<organism evidence="2 3">
    <name type="scientific">Desulfosporosinus fructosivorans</name>
    <dbReference type="NCBI Taxonomy" id="2018669"/>
    <lineage>
        <taxon>Bacteria</taxon>
        <taxon>Bacillati</taxon>
        <taxon>Bacillota</taxon>
        <taxon>Clostridia</taxon>
        <taxon>Eubacteriales</taxon>
        <taxon>Desulfitobacteriaceae</taxon>
        <taxon>Desulfosporosinus</taxon>
    </lineage>
</organism>
<sequence>MLTLLFQVLTLGVSFLIIFMLIEMVRMTTGREMLIDKLISYLQDIYCRSAPIEDSEVDWLESDLLFKGQVITLNRKDIKRK</sequence>
<reference evidence="2 3" key="1">
    <citation type="submission" date="2019-03" db="EMBL/GenBank/DDBJ databases">
        <title>Draft Genome Sequence of Desulfosporosinus fructosivorans Strain 63.6F, Isolated from Marine Sediment in the Baltic Sea.</title>
        <authorList>
            <person name="Hausmann B."/>
            <person name="Vandieken V."/>
            <person name="Pjevac P."/>
            <person name="Schreck K."/>
            <person name="Herbold C.W."/>
            <person name="Loy A."/>
        </authorList>
    </citation>
    <scope>NUCLEOTIDE SEQUENCE [LARGE SCALE GENOMIC DNA]</scope>
    <source>
        <strain evidence="2 3">63.6F</strain>
    </source>
</reference>
<keyword evidence="3" id="KW-1185">Reference proteome</keyword>
<comment type="caution">
    <text evidence="2">The sequence shown here is derived from an EMBL/GenBank/DDBJ whole genome shotgun (WGS) entry which is preliminary data.</text>
</comment>
<dbReference type="OrthoDB" id="9978669at2"/>
<keyword evidence="1" id="KW-0472">Membrane</keyword>
<evidence type="ECO:0000313" key="3">
    <source>
        <dbReference type="Proteomes" id="UP000298460"/>
    </source>
</evidence>
<protein>
    <submittedName>
        <fullName evidence="2">Uncharacterized protein</fullName>
    </submittedName>
</protein>
<dbReference type="Proteomes" id="UP000298460">
    <property type="component" value="Unassembled WGS sequence"/>
</dbReference>
<dbReference type="EMBL" id="SPQQ01000019">
    <property type="protein sequence ID" value="TGE35133.1"/>
    <property type="molecule type" value="Genomic_DNA"/>
</dbReference>
<keyword evidence="1" id="KW-0812">Transmembrane</keyword>
<evidence type="ECO:0000256" key="1">
    <source>
        <dbReference type="SAM" id="Phobius"/>
    </source>
</evidence>
<proteinExistence type="predicted"/>